<dbReference type="Proteomes" id="UP000294847">
    <property type="component" value="Chromosome 7"/>
</dbReference>
<protein>
    <submittedName>
        <fullName evidence="2">Uncharacterized protein</fullName>
    </submittedName>
</protein>
<reference evidence="2 3" key="1">
    <citation type="journal article" date="2019" name="Mol. Biol. Evol.">
        <title>Blast fungal genomes show frequent chromosomal changes, gene gains and losses, and effector gene turnover.</title>
        <authorList>
            <person name="Gomez Luciano L.B."/>
            <person name="Jason Tsai I."/>
            <person name="Chuma I."/>
            <person name="Tosa Y."/>
            <person name="Chen Y.H."/>
            <person name="Li J.Y."/>
            <person name="Li M.Y."/>
            <person name="Jade Lu M.Y."/>
            <person name="Nakayashiki H."/>
            <person name="Li W.H."/>
        </authorList>
    </citation>
    <scope>NUCLEOTIDE SEQUENCE [LARGE SCALE GENOMIC DNA]</scope>
    <source>
        <strain evidence="2">MZ5-1-6</strain>
    </source>
</reference>
<gene>
    <name evidence="2" type="ORF">PoMZ_12824</name>
</gene>
<evidence type="ECO:0000313" key="2">
    <source>
        <dbReference type="EMBL" id="QBZ65857.1"/>
    </source>
</evidence>
<feature type="region of interest" description="Disordered" evidence="1">
    <location>
        <begin position="1"/>
        <end position="20"/>
    </location>
</feature>
<sequence>MFGRRVQDGGINQTREQDRHAGLASEGFQYILPFGEVPIHVKQLRKLPSALKVLPQAGPKIAPYYGTLTAAGLESWLEE</sequence>
<proteinExistence type="predicted"/>
<dbReference type="EMBL" id="CP034210">
    <property type="protein sequence ID" value="QBZ65857.1"/>
    <property type="molecule type" value="Genomic_DNA"/>
</dbReference>
<name>A0A4P7NTM5_PYROR</name>
<accession>A0A4P7NTM5</accession>
<evidence type="ECO:0000256" key="1">
    <source>
        <dbReference type="SAM" id="MobiDB-lite"/>
    </source>
</evidence>
<organism evidence="2 3">
    <name type="scientific">Pyricularia oryzae</name>
    <name type="common">Rice blast fungus</name>
    <name type="synonym">Magnaporthe oryzae</name>
    <dbReference type="NCBI Taxonomy" id="318829"/>
    <lineage>
        <taxon>Eukaryota</taxon>
        <taxon>Fungi</taxon>
        <taxon>Dikarya</taxon>
        <taxon>Ascomycota</taxon>
        <taxon>Pezizomycotina</taxon>
        <taxon>Sordariomycetes</taxon>
        <taxon>Sordariomycetidae</taxon>
        <taxon>Magnaporthales</taxon>
        <taxon>Pyriculariaceae</taxon>
        <taxon>Pyricularia</taxon>
    </lineage>
</organism>
<dbReference type="AlphaFoldDB" id="A0A4P7NTM5"/>
<evidence type="ECO:0000313" key="3">
    <source>
        <dbReference type="Proteomes" id="UP000294847"/>
    </source>
</evidence>